<protein>
    <submittedName>
        <fullName evidence="1">Uncharacterized protein</fullName>
    </submittedName>
</protein>
<comment type="caution">
    <text evidence="1">The sequence shown here is derived from an EMBL/GenBank/DDBJ whole genome shotgun (WGS) entry which is preliminary data.</text>
</comment>
<proteinExistence type="predicted"/>
<dbReference type="EMBL" id="JABWDY010035945">
    <property type="protein sequence ID" value="KAF5181618.1"/>
    <property type="molecule type" value="Genomic_DNA"/>
</dbReference>
<dbReference type="AlphaFoldDB" id="A0A7J6VAC0"/>
<accession>A0A7J6VAC0</accession>
<evidence type="ECO:0000313" key="1">
    <source>
        <dbReference type="EMBL" id="KAF5181618.1"/>
    </source>
</evidence>
<organism evidence="1 2">
    <name type="scientific">Thalictrum thalictroides</name>
    <name type="common">Rue-anemone</name>
    <name type="synonym">Anemone thalictroides</name>
    <dbReference type="NCBI Taxonomy" id="46969"/>
    <lineage>
        <taxon>Eukaryota</taxon>
        <taxon>Viridiplantae</taxon>
        <taxon>Streptophyta</taxon>
        <taxon>Embryophyta</taxon>
        <taxon>Tracheophyta</taxon>
        <taxon>Spermatophyta</taxon>
        <taxon>Magnoliopsida</taxon>
        <taxon>Ranunculales</taxon>
        <taxon>Ranunculaceae</taxon>
        <taxon>Thalictroideae</taxon>
        <taxon>Thalictrum</taxon>
    </lineage>
</organism>
<reference evidence="1 2" key="1">
    <citation type="submission" date="2020-06" db="EMBL/GenBank/DDBJ databases">
        <title>Transcriptomic and genomic resources for Thalictrum thalictroides and T. hernandezii: Facilitating candidate gene discovery in an emerging model plant lineage.</title>
        <authorList>
            <person name="Arias T."/>
            <person name="Riano-Pachon D.M."/>
            <person name="Di Stilio V.S."/>
        </authorList>
    </citation>
    <scope>NUCLEOTIDE SEQUENCE [LARGE SCALE GENOMIC DNA]</scope>
    <source>
        <strain evidence="2">cv. WT478/WT964</strain>
        <tissue evidence="1">Leaves</tissue>
    </source>
</reference>
<gene>
    <name evidence="1" type="ORF">FRX31_028795</name>
</gene>
<evidence type="ECO:0000313" key="2">
    <source>
        <dbReference type="Proteomes" id="UP000554482"/>
    </source>
</evidence>
<sequence>MDSHINTISEAITNHINIPPPTIQTWGFMEQHFDLPTVVWKASESQSRYEVHQIEMEGWELEHYSIDVIKMIASVAGIVTEVLPGGIIPRSAEVYHARVNVFVHLPLVESTMVSSFTKGKVWISLKYNGLPSLYCNTYRHLGHDRHSCAEFSKKDRVAAN</sequence>
<keyword evidence="2" id="KW-1185">Reference proteome</keyword>
<name>A0A7J6VAC0_THATH</name>
<dbReference type="Proteomes" id="UP000554482">
    <property type="component" value="Unassembled WGS sequence"/>
</dbReference>